<evidence type="ECO:0000256" key="1">
    <source>
        <dbReference type="ARBA" id="ARBA00004651"/>
    </source>
</evidence>
<evidence type="ECO:0000313" key="16">
    <source>
        <dbReference type="EMBL" id="RST89900.1"/>
    </source>
</evidence>
<feature type="domain" description="Tyrosine-protein kinase G-rich" evidence="15">
    <location>
        <begin position="154"/>
        <end position="200"/>
    </location>
</feature>
<keyword evidence="9 13" id="KW-0472">Membrane</keyword>
<comment type="pathway">
    <text evidence="2">Capsule biogenesis; capsule polysaccharide biosynthesis.</text>
</comment>
<evidence type="ECO:0000256" key="12">
    <source>
        <dbReference type="SAM" id="MobiDB-lite"/>
    </source>
</evidence>
<feature type="transmembrane region" description="Helical" evidence="13">
    <location>
        <begin position="179"/>
        <end position="198"/>
    </location>
</feature>
<dbReference type="Pfam" id="PF13807">
    <property type="entry name" value="GNVR"/>
    <property type="match status" value="1"/>
</dbReference>
<evidence type="ECO:0000256" key="3">
    <source>
        <dbReference type="ARBA" id="ARBA00006683"/>
    </source>
</evidence>
<dbReference type="Pfam" id="PF02706">
    <property type="entry name" value="Wzz"/>
    <property type="match status" value="1"/>
</dbReference>
<dbReference type="GO" id="GO:0000271">
    <property type="term" value="P:polysaccharide biosynthetic process"/>
    <property type="evidence" value="ECO:0007669"/>
    <property type="project" value="UniProtKB-KW"/>
</dbReference>
<proteinExistence type="inferred from homology"/>
<comment type="subcellular location">
    <subcellularLocation>
        <location evidence="1">Cell membrane</location>
        <topology evidence="1">Multi-pass membrane protein</topology>
    </subcellularLocation>
</comment>
<keyword evidence="16" id="KW-0418">Kinase</keyword>
<evidence type="ECO:0000256" key="8">
    <source>
        <dbReference type="ARBA" id="ARBA00022989"/>
    </source>
</evidence>
<feature type="domain" description="Polysaccharide chain length determinant N-terminal" evidence="14">
    <location>
        <begin position="3"/>
        <end position="94"/>
    </location>
</feature>
<dbReference type="Proteomes" id="UP000277864">
    <property type="component" value="Unassembled WGS sequence"/>
</dbReference>
<evidence type="ECO:0000256" key="11">
    <source>
        <dbReference type="ARBA" id="ARBA00045736"/>
    </source>
</evidence>
<sequence>MEETIDLKDIFSVLKKRMGMIILTTLLGLGLSGVVTFFIITPKYSSYTQLIVKLPQGGEQASTGVNDVNFNLMMINTYKDFITKSDTVAEEAQKQLVKADKFKGSVADLKGMLEVNQEQNSQMFSIKATATNPYLAKDIANVVTEVFNEKAQDIMAIDKITMISSASVNPNPVSPNKKLNLLIGLLLGMFVGIGIAFLREFLDRTVKDDRFITEELGLSVLGVIPEFSSQEFKNKVKPHASFTSKDDYTPSPVKESLSRVESSRVERRQRQKL</sequence>
<evidence type="ECO:0000256" key="4">
    <source>
        <dbReference type="ARBA" id="ARBA00020739"/>
    </source>
</evidence>
<evidence type="ECO:0000256" key="10">
    <source>
        <dbReference type="ARBA" id="ARBA00023169"/>
    </source>
</evidence>
<gene>
    <name evidence="16" type="ORF">C7P63_02145</name>
</gene>
<reference evidence="16 17" key="1">
    <citation type="submission" date="2018-03" db="EMBL/GenBank/DDBJ databases">
        <authorList>
            <person name="Gulvik C.A."/>
        </authorList>
    </citation>
    <scope>NUCLEOTIDE SEQUENCE [LARGE SCALE GENOMIC DNA]</scope>
    <source>
        <strain evidence="16 17">JCM 31581</strain>
    </source>
</reference>
<dbReference type="RefSeq" id="WP_125942513.1">
    <property type="nucleotide sequence ID" value="NZ_PXZH01000001.1"/>
</dbReference>
<keyword evidence="16" id="KW-0808">Transferase</keyword>
<dbReference type="InterPro" id="IPR050445">
    <property type="entry name" value="Bact_polysacc_biosynth/exp"/>
</dbReference>
<keyword evidence="10" id="KW-0270">Exopolysaccharide synthesis</keyword>
<comment type="similarity">
    <text evidence="3">Belongs to the CpsC/CapA family.</text>
</comment>
<keyword evidence="6 13" id="KW-0812">Transmembrane</keyword>
<evidence type="ECO:0000256" key="2">
    <source>
        <dbReference type="ARBA" id="ARBA00005132"/>
    </source>
</evidence>
<name>A0A3R9ZXA7_9ENTE</name>
<dbReference type="AlphaFoldDB" id="A0A3R9ZXA7"/>
<keyword evidence="17" id="KW-1185">Reference proteome</keyword>
<organism evidence="16 17">
    <name type="scientific">Vagococcus humatus</name>
    <dbReference type="NCBI Taxonomy" id="1889241"/>
    <lineage>
        <taxon>Bacteria</taxon>
        <taxon>Bacillati</taxon>
        <taxon>Bacillota</taxon>
        <taxon>Bacilli</taxon>
        <taxon>Lactobacillales</taxon>
        <taxon>Enterococcaceae</taxon>
        <taxon>Vagococcus</taxon>
    </lineage>
</organism>
<evidence type="ECO:0000256" key="7">
    <source>
        <dbReference type="ARBA" id="ARBA00022903"/>
    </source>
</evidence>
<accession>A0A3R9ZXA7</accession>
<dbReference type="PANTHER" id="PTHR32309">
    <property type="entry name" value="TYROSINE-PROTEIN KINASE"/>
    <property type="match status" value="1"/>
</dbReference>
<evidence type="ECO:0000256" key="13">
    <source>
        <dbReference type="SAM" id="Phobius"/>
    </source>
</evidence>
<feature type="region of interest" description="Disordered" evidence="12">
    <location>
        <begin position="237"/>
        <end position="273"/>
    </location>
</feature>
<evidence type="ECO:0000256" key="9">
    <source>
        <dbReference type="ARBA" id="ARBA00023136"/>
    </source>
</evidence>
<evidence type="ECO:0000259" key="15">
    <source>
        <dbReference type="Pfam" id="PF13807"/>
    </source>
</evidence>
<dbReference type="OrthoDB" id="2360475at2"/>
<dbReference type="EMBL" id="PXZH01000001">
    <property type="protein sequence ID" value="RST89900.1"/>
    <property type="molecule type" value="Genomic_DNA"/>
</dbReference>
<dbReference type="GO" id="GO:0004713">
    <property type="term" value="F:protein tyrosine kinase activity"/>
    <property type="evidence" value="ECO:0007669"/>
    <property type="project" value="TreeGrafter"/>
</dbReference>
<evidence type="ECO:0000256" key="5">
    <source>
        <dbReference type="ARBA" id="ARBA00022475"/>
    </source>
</evidence>
<dbReference type="GO" id="GO:0005886">
    <property type="term" value="C:plasma membrane"/>
    <property type="evidence" value="ECO:0007669"/>
    <property type="project" value="UniProtKB-SubCell"/>
</dbReference>
<dbReference type="PANTHER" id="PTHR32309:SF13">
    <property type="entry name" value="FERRIC ENTEROBACTIN TRANSPORT PROTEIN FEPE"/>
    <property type="match status" value="1"/>
</dbReference>
<keyword evidence="7" id="KW-0972">Capsule biogenesis/degradation</keyword>
<feature type="transmembrane region" description="Helical" evidence="13">
    <location>
        <begin position="21"/>
        <end position="40"/>
    </location>
</feature>
<protein>
    <recommendedName>
        <fullName evidence="4">Capsular polysaccharide biosynthesis protein CpsC</fullName>
    </recommendedName>
</protein>
<evidence type="ECO:0000256" key="6">
    <source>
        <dbReference type="ARBA" id="ARBA00022692"/>
    </source>
</evidence>
<dbReference type="InterPro" id="IPR003856">
    <property type="entry name" value="LPS_length_determ_N"/>
</dbReference>
<dbReference type="InterPro" id="IPR032807">
    <property type="entry name" value="GNVR"/>
</dbReference>
<feature type="compositionally biased region" description="Basic and acidic residues" evidence="12">
    <location>
        <begin position="256"/>
        <end position="273"/>
    </location>
</feature>
<comment type="function">
    <text evidence="11">Required for CpsD phosphorylation. Involved in the regulation of capsular polysaccharide biosynthesis. May be part of a complex that directs the coordinated polymerization and export to the cell surface of the capsular polysaccharide.</text>
</comment>
<keyword evidence="8 13" id="KW-1133">Transmembrane helix</keyword>
<comment type="caution">
    <text evidence="16">The sequence shown here is derived from an EMBL/GenBank/DDBJ whole genome shotgun (WGS) entry which is preliminary data.</text>
</comment>
<evidence type="ECO:0000259" key="14">
    <source>
        <dbReference type="Pfam" id="PF02706"/>
    </source>
</evidence>
<keyword evidence="5" id="KW-1003">Cell membrane</keyword>
<evidence type="ECO:0000313" key="17">
    <source>
        <dbReference type="Proteomes" id="UP000277864"/>
    </source>
</evidence>